<protein>
    <recommendedName>
        <fullName evidence="12">ATP synthase complex subunit 8</fullName>
    </recommendedName>
</protein>
<dbReference type="GO" id="GO:0015986">
    <property type="term" value="P:proton motive force-driven ATP synthesis"/>
    <property type="evidence" value="ECO:0007669"/>
    <property type="project" value="InterPro"/>
</dbReference>
<evidence type="ECO:0000256" key="7">
    <source>
        <dbReference type="ARBA" id="ARBA00022781"/>
    </source>
</evidence>
<feature type="transmembrane region" description="Helical" evidence="13">
    <location>
        <begin position="7"/>
        <end position="29"/>
    </location>
</feature>
<reference evidence="14" key="1">
    <citation type="submission" date="2017-10" db="EMBL/GenBank/DDBJ databases">
        <title>Mitogenomes of tropical arthropods.</title>
        <authorList>
            <person name="Pires Paula D."/>
            <person name="Coiti Togawa R."/>
        </authorList>
    </citation>
    <scope>NUCLEOTIDE SEQUENCE</scope>
</reference>
<dbReference type="GO" id="GO:0031966">
    <property type="term" value="C:mitochondrial membrane"/>
    <property type="evidence" value="ECO:0007669"/>
    <property type="project" value="UniProtKB-SubCell"/>
</dbReference>
<evidence type="ECO:0000256" key="9">
    <source>
        <dbReference type="ARBA" id="ARBA00023065"/>
    </source>
</evidence>
<comment type="subcellular location">
    <subcellularLocation>
        <location evidence="1 12">Mitochondrion membrane</location>
        <topology evidence="1 12">Single-pass membrane protein</topology>
    </subcellularLocation>
</comment>
<name>A0A343YVM0_9CUCU</name>
<proteinExistence type="inferred from homology"/>
<evidence type="ECO:0000313" key="14">
    <source>
        <dbReference type="EMBL" id="AWN56315.1"/>
    </source>
</evidence>
<dbReference type="AlphaFoldDB" id="A0A343YVM0"/>
<evidence type="ECO:0000256" key="3">
    <source>
        <dbReference type="ARBA" id="ARBA00011291"/>
    </source>
</evidence>
<keyword evidence="9 12" id="KW-0406">Ion transport</keyword>
<evidence type="ECO:0000256" key="5">
    <source>
        <dbReference type="ARBA" id="ARBA00022547"/>
    </source>
</evidence>
<geneLocation type="mitochondrion" evidence="14"/>
<organism evidence="14">
    <name type="scientific">Nephaspis sp. DPP-2018</name>
    <dbReference type="NCBI Taxonomy" id="2136114"/>
    <lineage>
        <taxon>Eukaryota</taxon>
        <taxon>Metazoa</taxon>
        <taxon>Ecdysozoa</taxon>
        <taxon>Arthropoda</taxon>
        <taxon>Hexapoda</taxon>
        <taxon>Insecta</taxon>
        <taxon>Pterygota</taxon>
        <taxon>Neoptera</taxon>
        <taxon>Endopterygota</taxon>
        <taxon>Coleoptera</taxon>
        <taxon>Polyphaga</taxon>
        <taxon>Cucujiformia</taxon>
        <taxon>Coccinelloidea</taxon>
        <taxon>Coccinellidae</taxon>
        <taxon>Scymninae</taxon>
        <taxon>Scymnini</taxon>
        <taxon>Nephaspis</taxon>
    </lineage>
</organism>
<keyword evidence="6 12" id="KW-0812">Transmembrane</keyword>
<comment type="subunit">
    <text evidence="3">F-type ATPases have 2 components, CF(1) - the catalytic core - and CF(0) - the membrane proton channel.</text>
</comment>
<evidence type="ECO:0000256" key="13">
    <source>
        <dbReference type="SAM" id="Phobius"/>
    </source>
</evidence>
<accession>A0A343YVM0</accession>
<keyword evidence="5 12" id="KW-0138">CF(0)</keyword>
<evidence type="ECO:0000256" key="12">
    <source>
        <dbReference type="RuleBase" id="RU003661"/>
    </source>
</evidence>
<dbReference type="EMBL" id="MG253275">
    <property type="protein sequence ID" value="AWN56315.1"/>
    <property type="molecule type" value="Genomic_DNA"/>
</dbReference>
<dbReference type="Pfam" id="PF00895">
    <property type="entry name" value="ATP-synt_8"/>
    <property type="match status" value="1"/>
</dbReference>
<dbReference type="GO" id="GO:0015078">
    <property type="term" value="F:proton transmembrane transporter activity"/>
    <property type="evidence" value="ECO:0007669"/>
    <property type="project" value="InterPro"/>
</dbReference>
<sequence length="51" mass="6419">MPQMMPLNWLSLTIFFLMIFLLVNMMNYYNFFNKPMFLSSNKILKNYNWKW</sequence>
<dbReference type="InterPro" id="IPR001421">
    <property type="entry name" value="ATP8_metazoa"/>
</dbReference>
<evidence type="ECO:0000256" key="6">
    <source>
        <dbReference type="ARBA" id="ARBA00022692"/>
    </source>
</evidence>
<evidence type="ECO:0000256" key="10">
    <source>
        <dbReference type="ARBA" id="ARBA00023128"/>
    </source>
</evidence>
<keyword evidence="10 12" id="KW-0496">Mitochondrion</keyword>
<keyword evidence="8 13" id="KW-1133">Transmembrane helix</keyword>
<evidence type="ECO:0000256" key="1">
    <source>
        <dbReference type="ARBA" id="ARBA00004304"/>
    </source>
</evidence>
<evidence type="ECO:0000256" key="8">
    <source>
        <dbReference type="ARBA" id="ARBA00022989"/>
    </source>
</evidence>
<dbReference type="GO" id="GO:0045259">
    <property type="term" value="C:proton-transporting ATP synthase complex"/>
    <property type="evidence" value="ECO:0007669"/>
    <property type="project" value="UniProtKB-KW"/>
</dbReference>
<evidence type="ECO:0000256" key="2">
    <source>
        <dbReference type="ARBA" id="ARBA00008892"/>
    </source>
</evidence>
<keyword evidence="7 12" id="KW-0375">Hydrogen ion transport</keyword>
<comment type="similarity">
    <text evidence="2 12">Belongs to the ATPase protein 8 family.</text>
</comment>
<evidence type="ECO:0000256" key="11">
    <source>
        <dbReference type="ARBA" id="ARBA00023136"/>
    </source>
</evidence>
<keyword evidence="11 13" id="KW-0472">Membrane</keyword>
<evidence type="ECO:0000256" key="4">
    <source>
        <dbReference type="ARBA" id="ARBA00022448"/>
    </source>
</evidence>
<keyword evidence="4 12" id="KW-0813">Transport</keyword>